<gene>
    <name evidence="1" type="ORF">Bfra_003416</name>
</gene>
<evidence type="ECO:0000313" key="1">
    <source>
        <dbReference type="EMBL" id="KAF5874963.1"/>
    </source>
</evidence>
<dbReference type="RefSeq" id="XP_037193909.1">
    <property type="nucleotide sequence ID" value="XM_037333822.1"/>
</dbReference>
<dbReference type="Proteomes" id="UP000531561">
    <property type="component" value="Unassembled WGS sequence"/>
</dbReference>
<evidence type="ECO:0000313" key="2">
    <source>
        <dbReference type="Proteomes" id="UP000531561"/>
    </source>
</evidence>
<dbReference type="AlphaFoldDB" id="A0A8H6AWP3"/>
<keyword evidence="2" id="KW-1185">Reference proteome</keyword>
<reference evidence="1 2" key="1">
    <citation type="journal article" date="2020" name="Phytopathology">
        <title>A high-quality genome resource of Botrytis fragariae, a new and rapidly spreading fungal pathogen causing strawberry gray mold in the U.S.A.</title>
        <authorList>
            <person name="Wu Y."/>
            <person name="Saski C.A."/>
            <person name="Schnabel G."/>
            <person name="Xiao S."/>
            <person name="Hu M."/>
        </authorList>
    </citation>
    <scope>NUCLEOTIDE SEQUENCE [LARGE SCALE GENOMIC DNA]</scope>
    <source>
        <strain evidence="1 2">BVB16</strain>
    </source>
</reference>
<comment type="caution">
    <text evidence="1">The sequence shown here is derived from an EMBL/GenBank/DDBJ whole genome shotgun (WGS) entry which is preliminary data.</text>
</comment>
<dbReference type="OrthoDB" id="10486148at2759"/>
<sequence length="116" mass="13527">MVVLANGIKRDLVDLGCQHFRMWEESSRKIKVKLMLRGENSSKKSTWLLKPILTIKRHGKHSSLYEVVLFVNIDIWSNSRKSKWLMMGNELSFKKQRGWGEVEDIPDKVDLGRNVS</sequence>
<protein>
    <submittedName>
        <fullName evidence="1">Uncharacterized protein</fullName>
    </submittedName>
</protein>
<dbReference type="EMBL" id="JABFCT010000006">
    <property type="protein sequence ID" value="KAF5874963.1"/>
    <property type="molecule type" value="Genomic_DNA"/>
</dbReference>
<dbReference type="GeneID" id="59257514"/>
<proteinExistence type="predicted"/>
<organism evidence="1 2">
    <name type="scientific">Botrytis fragariae</name>
    <dbReference type="NCBI Taxonomy" id="1964551"/>
    <lineage>
        <taxon>Eukaryota</taxon>
        <taxon>Fungi</taxon>
        <taxon>Dikarya</taxon>
        <taxon>Ascomycota</taxon>
        <taxon>Pezizomycotina</taxon>
        <taxon>Leotiomycetes</taxon>
        <taxon>Helotiales</taxon>
        <taxon>Sclerotiniaceae</taxon>
        <taxon>Botrytis</taxon>
    </lineage>
</organism>
<accession>A0A8H6AWP3</accession>
<name>A0A8H6AWP3_9HELO</name>